<dbReference type="InterPro" id="IPR001967">
    <property type="entry name" value="Peptidase_S11_N"/>
</dbReference>
<evidence type="ECO:0000313" key="14">
    <source>
        <dbReference type="EMBL" id="KMW17024.1"/>
    </source>
</evidence>
<comment type="similarity">
    <text evidence="1 9">Belongs to the peptidase S11 family.</text>
</comment>
<feature type="signal peptide" evidence="12">
    <location>
        <begin position="1"/>
        <end position="24"/>
    </location>
</feature>
<reference evidence="14 15" key="1">
    <citation type="submission" date="2011-04" db="EMBL/GenBank/DDBJ databases">
        <title>The Genome Sequence of Clostridium citroniae WAL-19142.</title>
        <authorList>
            <consortium name="The Broad Institute Genome Sequencing Platform"/>
            <person name="Earl A."/>
            <person name="Ward D."/>
            <person name="Feldgarden M."/>
            <person name="Gevers D."/>
            <person name="Warren Y.A."/>
            <person name="Tyrrell K.L."/>
            <person name="Citron D.M."/>
            <person name="Goldstein E.J."/>
            <person name="Daigneault M."/>
            <person name="Allen-Vercoe E."/>
            <person name="Young S.K."/>
            <person name="Zeng Q."/>
            <person name="Gargeya S."/>
            <person name="Fitzgerald M."/>
            <person name="Haas B."/>
            <person name="Abouelleil A."/>
            <person name="Alvarado L."/>
            <person name="Arachchi H.M."/>
            <person name="Berlin A."/>
            <person name="Brown A."/>
            <person name="Chapman S.B."/>
            <person name="Chen Z."/>
            <person name="Dunbar C."/>
            <person name="Freedman E."/>
            <person name="Gearin G."/>
            <person name="Gellesch M."/>
            <person name="Goldberg J."/>
            <person name="Griggs A."/>
            <person name="Gujja S."/>
            <person name="Heilman E.R."/>
            <person name="Heiman D."/>
            <person name="Howarth C."/>
            <person name="Larson L."/>
            <person name="Lui A."/>
            <person name="MacDonald P.J."/>
            <person name="Mehta T."/>
            <person name="Montmayeur A."/>
            <person name="Murphy C."/>
            <person name="Neiman D."/>
            <person name="Pearson M."/>
            <person name="Priest M."/>
            <person name="Roberts A."/>
            <person name="Saif S."/>
            <person name="Shea T."/>
            <person name="Shenoy N."/>
            <person name="Sisk P."/>
            <person name="Stolte C."/>
            <person name="Sykes S."/>
            <person name="White J."/>
            <person name="Yandava C."/>
            <person name="Wortman J."/>
            <person name="Nusbaum C."/>
            <person name="Birren B."/>
        </authorList>
    </citation>
    <scope>NUCLEOTIDE SEQUENCE [LARGE SCALE GENOMIC DNA]</scope>
    <source>
        <strain evidence="14 15">WAL-19142</strain>
    </source>
</reference>
<dbReference type="GO" id="GO:0006508">
    <property type="term" value="P:proteolysis"/>
    <property type="evidence" value="ECO:0007669"/>
    <property type="project" value="InterPro"/>
</dbReference>
<dbReference type="GO" id="GO:0009002">
    <property type="term" value="F:serine-type D-Ala-D-Ala carboxypeptidase activity"/>
    <property type="evidence" value="ECO:0007669"/>
    <property type="project" value="InterPro"/>
</dbReference>
<evidence type="ECO:0000256" key="6">
    <source>
        <dbReference type="ARBA" id="ARBA00023316"/>
    </source>
</evidence>
<feature type="domain" description="Peptidase S11 D-alanyl-D-alanine carboxypeptidase A N-terminal" evidence="13">
    <location>
        <begin position="33"/>
        <end position="267"/>
    </location>
</feature>
<feature type="binding site" evidence="8">
    <location>
        <position position="239"/>
    </location>
    <ligand>
        <name>substrate</name>
    </ligand>
</feature>
<keyword evidence="2 12" id="KW-0732">Signal</keyword>
<feature type="compositionally biased region" description="Polar residues" evidence="10">
    <location>
        <begin position="390"/>
        <end position="401"/>
    </location>
</feature>
<dbReference type="InterPro" id="IPR018044">
    <property type="entry name" value="Peptidase_S11"/>
</dbReference>
<evidence type="ECO:0000256" key="11">
    <source>
        <dbReference type="SAM" id="Phobius"/>
    </source>
</evidence>
<dbReference type="GO" id="GO:0009252">
    <property type="term" value="P:peptidoglycan biosynthetic process"/>
    <property type="evidence" value="ECO:0007669"/>
    <property type="project" value="UniProtKB-KW"/>
</dbReference>
<keyword evidence="11" id="KW-0472">Membrane</keyword>
<dbReference type="Proteomes" id="UP000037392">
    <property type="component" value="Unassembled WGS sequence"/>
</dbReference>
<organism evidence="14 15">
    <name type="scientific">[Clostridium] citroniae WAL-19142</name>
    <dbReference type="NCBI Taxonomy" id="742734"/>
    <lineage>
        <taxon>Bacteria</taxon>
        <taxon>Bacillati</taxon>
        <taxon>Bacillota</taxon>
        <taxon>Clostridia</taxon>
        <taxon>Lachnospirales</taxon>
        <taxon>Lachnospiraceae</taxon>
        <taxon>Enterocloster</taxon>
    </lineage>
</organism>
<dbReference type="SUPFAM" id="SSF56601">
    <property type="entry name" value="beta-lactamase/transpeptidase-like"/>
    <property type="match status" value="1"/>
</dbReference>
<keyword evidence="6" id="KW-0961">Cell wall biogenesis/degradation</keyword>
<dbReference type="Gene3D" id="3.40.710.10">
    <property type="entry name" value="DD-peptidase/beta-lactamase superfamily"/>
    <property type="match status" value="1"/>
</dbReference>
<keyword evidence="4" id="KW-0133">Cell shape</keyword>
<dbReference type="PATRIC" id="fig|742734.4.peg.3945"/>
<accession>A0A0J9BXU3</accession>
<gene>
    <name evidence="14" type="ORF">HMPREF9470_03677</name>
</gene>
<dbReference type="PRINTS" id="PR00725">
    <property type="entry name" value="DADACBPTASE1"/>
</dbReference>
<dbReference type="InterPro" id="IPR012338">
    <property type="entry name" value="Beta-lactam/transpept-like"/>
</dbReference>
<feature type="chain" id="PRO_5005315700" description="Peptidase S11 D-alanyl-D-alanine carboxypeptidase A N-terminal domain-containing protein" evidence="12">
    <location>
        <begin position="25"/>
        <end position="478"/>
    </location>
</feature>
<feature type="transmembrane region" description="Helical" evidence="11">
    <location>
        <begin position="411"/>
        <end position="432"/>
    </location>
</feature>
<evidence type="ECO:0000256" key="4">
    <source>
        <dbReference type="ARBA" id="ARBA00022960"/>
    </source>
</evidence>
<proteinExistence type="inferred from homology"/>
<dbReference type="PANTHER" id="PTHR21581:SF6">
    <property type="entry name" value="TRAFFICKING PROTEIN PARTICLE COMPLEX SUBUNIT 12"/>
    <property type="match status" value="1"/>
</dbReference>
<dbReference type="RefSeq" id="WP_045092212.1">
    <property type="nucleotide sequence ID" value="NZ_KQ235880.1"/>
</dbReference>
<evidence type="ECO:0000259" key="13">
    <source>
        <dbReference type="Pfam" id="PF00768"/>
    </source>
</evidence>
<keyword evidence="11" id="KW-0812">Transmembrane</keyword>
<evidence type="ECO:0000256" key="7">
    <source>
        <dbReference type="PIRSR" id="PIRSR618044-1"/>
    </source>
</evidence>
<name>A0A0J9BXU3_9FIRM</name>
<feature type="active site" description="Acyl-ester intermediate" evidence="7">
    <location>
        <position position="63"/>
    </location>
</feature>
<evidence type="ECO:0000256" key="3">
    <source>
        <dbReference type="ARBA" id="ARBA00022801"/>
    </source>
</evidence>
<dbReference type="GO" id="GO:0071555">
    <property type="term" value="P:cell wall organization"/>
    <property type="evidence" value="ECO:0007669"/>
    <property type="project" value="UniProtKB-KW"/>
</dbReference>
<evidence type="ECO:0000256" key="8">
    <source>
        <dbReference type="PIRSR" id="PIRSR618044-2"/>
    </source>
</evidence>
<feature type="active site" evidence="7">
    <location>
        <position position="123"/>
    </location>
</feature>
<evidence type="ECO:0000313" key="15">
    <source>
        <dbReference type="Proteomes" id="UP000037392"/>
    </source>
</evidence>
<protein>
    <recommendedName>
        <fullName evidence="13">Peptidase S11 D-alanyl-D-alanine carboxypeptidase A N-terminal domain-containing protein</fullName>
    </recommendedName>
</protein>
<feature type="active site" description="Proton acceptor" evidence="7">
    <location>
        <position position="66"/>
    </location>
</feature>
<evidence type="ECO:0000256" key="12">
    <source>
        <dbReference type="SAM" id="SignalP"/>
    </source>
</evidence>
<feature type="region of interest" description="Disordered" evidence="10">
    <location>
        <begin position="381"/>
        <end position="402"/>
    </location>
</feature>
<dbReference type="PANTHER" id="PTHR21581">
    <property type="entry name" value="D-ALANYL-D-ALANINE CARBOXYPEPTIDASE"/>
    <property type="match status" value="1"/>
</dbReference>
<keyword evidence="11" id="KW-1133">Transmembrane helix</keyword>
<sequence length="478" mass="52810">MHRLSYIIVSLVMVLSLSTVTAFAKPDWPTDTGVQSEAGIVMDMDSGAVLFAQNIHEQKIPASITKLLTALVVIENCDNLDAPVTFSHDAVYNIESGSGNKLALEEGDVLSVKDCLYVMLLQSSNQASNALAEYIGGSRSGFVDMMNRKVAELGCQESHFANPSGLNDDTQRTSAYDMALIAREAFKNPTLLEISSTKKASIPATINNPDGRTFSMEHKLVITEDESSEEYYPDAVAGKTGWTSQAGQTLVTYARRDGRSQIAVTLRSTQKTHYSDTKTIMDFGFARFKNVGIADNETDYVTGDALVTIGSETYEPGQLYIDKAAVITLPNDAQFVDAQKQLVTDLPSDHPEGAVAKLSYTYNERKIGDAWLFTTREQSVNTAAPLPSQEEPQTQDPQVPDSSGVKIPTPVFIVGGVILVLAALAAIGFFWIKKRQEAERQRQLRLREKRRQRLADIGFTEEDFERILEERRKQRDMD</sequence>
<evidence type="ECO:0000256" key="5">
    <source>
        <dbReference type="ARBA" id="ARBA00022984"/>
    </source>
</evidence>
<dbReference type="Pfam" id="PF00768">
    <property type="entry name" value="Peptidase_S11"/>
    <property type="match status" value="1"/>
</dbReference>
<keyword evidence="5" id="KW-0573">Peptidoglycan synthesis</keyword>
<evidence type="ECO:0000256" key="2">
    <source>
        <dbReference type="ARBA" id="ARBA00022729"/>
    </source>
</evidence>
<dbReference type="AlphaFoldDB" id="A0A0J9BXU3"/>
<comment type="caution">
    <text evidence="14">The sequence shown here is derived from an EMBL/GenBank/DDBJ whole genome shotgun (WGS) entry which is preliminary data.</text>
</comment>
<dbReference type="GeneID" id="93162581"/>
<dbReference type="GO" id="GO:0008360">
    <property type="term" value="P:regulation of cell shape"/>
    <property type="evidence" value="ECO:0007669"/>
    <property type="project" value="UniProtKB-KW"/>
</dbReference>
<evidence type="ECO:0000256" key="9">
    <source>
        <dbReference type="RuleBase" id="RU004016"/>
    </source>
</evidence>
<evidence type="ECO:0000256" key="10">
    <source>
        <dbReference type="SAM" id="MobiDB-lite"/>
    </source>
</evidence>
<dbReference type="OrthoDB" id="9791132at2"/>
<dbReference type="EMBL" id="ADLK01000028">
    <property type="protein sequence ID" value="KMW17024.1"/>
    <property type="molecule type" value="Genomic_DNA"/>
</dbReference>
<keyword evidence="3" id="KW-0378">Hydrolase</keyword>
<evidence type="ECO:0000256" key="1">
    <source>
        <dbReference type="ARBA" id="ARBA00007164"/>
    </source>
</evidence>